<gene>
    <name evidence="10" type="ORF">CJ030_MR3G015079</name>
    <name evidence="9" type="ORF">CJ030_MR6G018025</name>
</gene>
<keyword evidence="3" id="KW-0238">DNA-binding</keyword>
<dbReference type="InterPro" id="IPR036093">
    <property type="entry name" value="NAC_dom_sf"/>
</dbReference>
<keyword evidence="4" id="KW-0804">Transcription</keyword>
<dbReference type="AlphaFoldDB" id="A0A6A1VDU7"/>
<evidence type="ECO:0000256" key="2">
    <source>
        <dbReference type="ARBA" id="ARBA00023015"/>
    </source>
</evidence>
<dbReference type="Pfam" id="PF02365">
    <property type="entry name" value="NAM"/>
    <property type="match status" value="1"/>
</dbReference>
<comment type="subcellular location">
    <subcellularLocation>
        <location evidence="1">Nucleus</location>
    </subcellularLocation>
</comment>
<feature type="compositionally biased region" description="Polar residues" evidence="7">
    <location>
        <begin position="373"/>
        <end position="390"/>
    </location>
</feature>
<sequence>MELCLGIEGTPLFLHPYSKAKPLILPNPKNPSSHFHPEISTMGRDTPAVSASPATAPTALAPGFRFHPTDEELVIYYLKRKVSGKPFRINAISEVDIYKSEPWDLADKSGLKTRDQEWYFFSALDKKYGNGARMNRATSGGYWKATGNDRPVRHESKTVGLKKTLVFHSGRAPDGVRTNWVMHEYRLVDEELEKARRGVTQDAYVLCRVFHKNNIGPPNSHRYAPFIEEEWDDGTLALVPGKEARDKTVSGHGVHAEDSDQDAHVEEADHDARAEEAGRGVLVEGNGHCTYVENNFVECVENRQDSFVDGNHFEQDTQSMNEAPHSASEDPRGSLHSFVSCKSERMDDYHSACIANPRSFPLIRYKRRRHNESNSIHSHASETSTRMSQDHCSSTTTTAATILSTTSTTTVPTATTRNFLSALVEYSLLESIEPKDSVSVSPAFDSAKLDPSVPPSCLKLIEELQNEIHKISVERETLKFEMTSAQTMINILQTRIEKLNKANEELKSSVLANEDLKRSFQDVK</sequence>
<dbReference type="InterPro" id="IPR003441">
    <property type="entry name" value="NAC-dom"/>
</dbReference>
<proteinExistence type="predicted"/>
<feature type="coiled-coil region" evidence="6">
    <location>
        <begin position="461"/>
        <end position="519"/>
    </location>
</feature>
<dbReference type="Gene3D" id="2.170.150.80">
    <property type="entry name" value="NAC domain"/>
    <property type="match status" value="1"/>
</dbReference>
<reference evidence="9 11" key="2">
    <citation type="journal article" date="2019" name="Plant Biotechnol. J.">
        <title>The red bayberry genome and genetic basis of sex determination.</title>
        <authorList>
            <person name="Jia H.M."/>
            <person name="Jia H.J."/>
            <person name="Cai Q.L."/>
            <person name="Wang Y."/>
            <person name="Zhao H.B."/>
            <person name="Yang W.F."/>
            <person name="Wang G.Y."/>
            <person name="Li Y.H."/>
            <person name="Zhan D.L."/>
            <person name="Shen Y.T."/>
            <person name="Niu Q.F."/>
            <person name="Chang L."/>
            <person name="Qiu J."/>
            <person name="Zhao L."/>
            <person name="Xie H.B."/>
            <person name="Fu W.Y."/>
            <person name="Jin J."/>
            <person name="Li X.W."/>
            <person name="Jiao Y."/>
            <person name="Zhou C.C."/>
            <person name="Tu T."/>
            <person name="Chai C.Y."/>
            <person name="Gao J.L."/>
            <person name="Fan L.J."/>
            <person name="van de Weg E."/>
            <person name="Wang J.Y."/>
            <person name="Gao Z.S."/>
        </authorList>
    </citation>
    <scope>NUCLEOTIDE SEQUENCE [LARGE SCALE GENOMIC DNA]</scope>
    <source>
        <tissue evidence="9">Leaves</tissue>
    </source>
</reference>
<feature type="region of interest" description="Disordered" evidence="7">
    <location>
        <begin position="246"/>
        <end position="265"/>
    </location>
</feature>
<organism evidence="9 11">
    <name type="scientific">Morella rubra</name>
    <name type="common">Chinese bayberry</name>
    <dbReference type="NCBI Taxonomy" id="262757"/>
    <lineage>
        <taxon>Eukaryota</taxon>
        <taxon>Viridiplantae</taxon>
        <taxon>Streptophyta</taxon>
        <taxon>Embryophyta</taxon>
        <taxon>Tracheophyta</taxon>
        <taxon>Spermatophyta</taxon>
        <taxon>Magnoliopsida</taxon>
        <taxon>eudicotyledons</taxon>
        <taxon>Gunneridae</taxon>
        <taxon>Pentapetalae</taxon>
        <taxon>rosids</taxon>
        <taxon>fabids</taxon>
        <taxon>Fagales</taxon>
        <taxon>Myricaceae</taxon>
        <taxon>Morella</taxon>
    </lineage>
</organism>
<dbReference type="GO" id="GO:0003677">
    <property type="term" value="F:DNA binding"/>
    <property type="evidence" value="ECO:0007669"/>
    <property type="project" value="UniProtKB-KW"/>
</dbReference>
<evidence type="ECO:0000256" key="6">
    <source>
        <dbReference type="SAM" id="Coils"/>
    </source>
</evidence>
<evidence type="ECO:0000313" key="11">
    <source>
        <dbReference type="Proteomes" id="UP000516437"/>
    </source>
</evidence>
<keyword evidence="5" id="KW-0539">Nucleus</keyword>
<evidence type="ECO:0000256" key="5">
    <source>
        <dbReference type="ARBA" id="ARBA00023242"/>
    </source>
</evidence>
<dbReference type="PANTHER" id="PTHR31744">
    <property type="entry name" value="PROTEIN CUP-SHAPED COTYLEDON 2-RELATED"/>
    <property type="match status" value="1"/>
</dbReference>
<dbReference type="GO" id="GO:0006355">
    <property type="term" value="P:regulation of DNA-templated transcription"/>
    <property type="evidence" value="ECO:0007669"/>
    <property type="project" value="InterPro"/>
</dbReference>
<dbReference type="EMBL" id="RXIC02000021">
    <property type="protein sequence ID" value="KAB1219005.1"/>
    <property type="molecule type" value="Genomic_DNA"/>
</dbReference>
<dbReference type="SUPFAM" id="SSF101941">
    <property type="entry name" value="NAC domain"/>
    <property type="match status" value="1"/>
</dbReference>
<evidence type="ECO:0000256" key="1">
    <source>
        <dbReference type="ARBA" id="ARBA00004123"/>
    </source>
</evidence>
<reference evidence="9" key="3">
    <citation type="submission" date="2019-09" db="EMBL/GenBank/DDBJ databases">
        <authorList>
            <person name="Gao Z."/>
        </authorList>
    </citation>
    <scope>NUCLEOTIDE SEQUENCE</scope>
    <source>
        <tissue evidence="9">Leaves</tissue>
    </source>
</reference>
<comment type="caution">
    <text evidence="9">The sequence shown here is derived from an EMBL/GenBank/DDBJ whole genome shotgun (WGS) entry which is preliminary data.</text>
</comment>
<dbReference type="GO" id="GO:0005634">
    <property type="term" value="C:nucleus"/>
    <property type="evidence" value="ECO:0007669"/>
    <property type="project" value="UniProtKB-SubCell"/>
</dbReference>
<dbReference type="Proteomes" id="UP000516437">
    <property type="component" value="Chromosome 6"/>
</dbReference>
<keyword evidence="6" id="KW-0175">Coiled coil</keyword>
<dbReference type="PANTHER" id="PTHR31744:SF210">
    <property type="entry name" value="NAC DOMAIN-CONTAINING PROTEIN 86-LIKE"/>
    <property type="match status" value="1"/>
</dbReference>
<dbReference type="EMBL" id="RXIC02000024">
    <property type="protein sequence ID" value="KAB1211039.1"/>
    <property type="molecule type" value="Genomic_DNA"/>
</dbReference>
<feature type="domain" description="NAC" evidence="8">
    <location>
        <begin position="60"/>
        <end position="212"/>
    </location>
</feature>
<evidence type="ECO:0000313" key="10">
    <source>
        <dbReference type="EMBL" id="KAB1219005.1"/>
    </source>
</evidence>
<accession>A0A6A1VDU7</accession>
<keyword evidence="2" id="KW-0805">Transcription regulation</keyword>
<evidence type="ECO:0000256" key="7">
    <source>
        <dbReference type="SAM" id="MobiDB-lite"/>
    </source>
</evidence>
<dbReference type="FunFam" id="2.170.150.80:FF:000002">
    <property type="entry name" value="Nac domain-containing protein 86"/>
    <property type="match status" value="1"/>
</dbReference>
<feature type="region of interest" description="Disordered" evidence="7">
    <location>
        <begin position="371"/>
        <end position="390"/>
    </location>
</feature>
<dbReference type="PROSITE" id="PS51005">
    <property type="entry name" value="NAC"/>
    <property type="match status" value="1"/>
</dbReference>
<evidence type="ECO:0000259" key="8">
    <source>
        <dbReference type="PROSITE" id="PS51005"/>
    </source>
</evidence>
<evidence type="ECO:0000256" key="3">
    <source>
        <dbReference type="ARBA" id="ARBA00023125"/>
    </source>
</evidence>
<protein>
    <submittedName>
        <fullName evidence="9">NAC domain-containing protein 78</fullName>
    </submittedName>
</protein>
<evidence type="ECO:0000313" key="9">
    <source>
        <dbReference type="EMBL" id="KAB1211039.1"/>
    </source>
</evidence>
<name>A0A6A1VDU7_9ROSI</name>
<reference evidence="9" key="1">
    <citation type="submission" date="2018-07" db="EMBL/GenBank/DDBJ databases">
        <authorList>
            <person name="Gao Z.-S."/>
            <person name="Jia H.-M."/>
            <person name="Jia H.-J."/>
            <person name="Cai Q.-L."/>
            <person name="Wang Y."/>
            <person name="Zhao H.-B."/>
        </authorList>
    </citation>
    <scope>NUCLEOTIDE SEQUENCE</scope>
    <source>
        <tissue evidence="9">Leaves</tissue>
    </source>
</reference>
<evidence type="ECO:0000256" key="4">
    <source>
        <dbReference type="ARBA" id="ARBA00023163"/>
    </source>
</evidence>
<keyword evidence="11" id="KW-1185">Reference proteome</keyword>
<dbReference type="Proteomes" id="UP000516437">
    <property type="component" value="Chromosome 3"/>
</dbReference>
<dbReference type="OrthoDB" id="645697at2759"/>